<name>A0ABN8Y2S5_RANTA</name>
<proteinExistence type="predicted"/>
<gene>
    <name evidence="1" type="ORF">MRATA1EN1_LOCUS4566</name>
</gene>
<sequence>SLTWPLAHDSDPTHGRPWTIRIMERDEIQVESQVNGDRPAEAVRCCSDTVVCKAALKVKGVRFVFSKDDVAAGPGTRPDHRRAFAGPSLMMWERKEKAPTVIGRGAEDSHRAAECACWSGQGRRVVPAGCRCEPRVPLKVAVASLDPLPRHTS</sequence>
<feature type="non-terminal residue" evidence="1">
    <location>
        <position position="153"/>
    </location>
</feature>
<evidence type="ECO:0000313" key="1">
    <source>
        <dbReference type="EMBL" id="CAI9155604.1"/>
    </source>
</evidence>
<protein>
    <submittedName>
        <fullName evidence="1">Uncharacterized protein</fullName>
    </submittedName>
</protein>
<evidence type="ECO:0000313" key="2">
    <source>
        <dbReference type="Proteomes" id="UP001176941"/>
    </source>
</evidence>
<accession>A0ABN8Y2S5</accession>
<organism evidence="1 2">
    <name type="scientific">Rangifer tarandus platyrhynchus</name>
    <name type="common">Svalbard reindeer</name>
    <dbReference type="NCBI Taxonomy" id="3082113"/>
    <lineage>
        <taxon>Eukaryota</taxon>
        <taxon>Metazoa</taxon>
        <taxon>Chordata</taxon>
        <taxon>Craniata</taxon>
        <taxon>Vertebrata</taxon>
        <taxon>Euteleostomi</taxon>
        <taxon>Mammalia</taxon>
        <taxon>Eutheria</taxon>
        <taxon>Laurasiatheria</taxon>
        <taxon>Artiodactyla</taxon>
        <taxon>Ruminantia</taxon>
        <taxon>Pecora</taxon>
        <taxon>Cervidae</taxon>
        <taxon>Odocoileinae</taxon>
        <taxon>Rangifer</taxon>
    </lineage>
</organism>
<dbReference type="EMBL" id="OX459948">
    <property type="protein sequence ID" value="CAI9155604.1"/>
    <property type="molecule type" value="Genomic_DNA"/>
</dbReference>
<dbReference type="Proteomes" id="UP001176941">
    <property type="component" value="Chromosome 12"/>
</dbReference>
<keyword evidence="2" id="KW-1185">Reference proteome</keyword>
<reference evidence="1" key="1">
    <citation type="submission" date="2023-04" db="EMBL/GenBank/DDBJ databases">
        <authorList>
            <consortium name="ELIXIR-Norway"/>
        </authorList>
    </citation>
    <scope>NUCLEOTIDE SEQUENCE [LARGE SCALE GENOMIC DNA]</scope>
</reference>